<name>A0ABW9VQI0_9BURK</name>
<dbReference type="Gene3D" id="3.40.50.200">
    <property type="entry name" value="Peptidase S8/S53 domain"/>
    <property type="match status" value="1"/>
</dbReference>
<evidence type="ECO:0000256" key="2">
    <source>
        <dbReference type="ARBA" id="ARBA00022670"/>
    </source>
</evidence>
<dbReference type="CDD" id="cd02120">
    <property type="entry name" value="PA_subtilisin_like"/>
    <property type="match status" value="1"/>
</dbReference>
<dbReference type="InterPro" id="IPR015500">
    <property type="entry name" value="Peptidase_S8_subtilisin-rel"/>
</dbReference>
<dbReference type="SUPFAM" id="SSF52025">
    <property type="entry name" value="PA domain"/>
    <property type="match status" value="1"/>
</dbReference>
<evidence type="ECO:0000259" key="10">
    <source>
        <dbReference type="Pfam" id="PF05922"/>
    </source>
</evidence>
<evidence type="ECO:0000313" key="12">
    <source>
        <dbReference type="EMBL" id="MYM41750.1"/>
    </source>
</evidence>
<dbReference type="SUPFAM" id="SSF54897">
    <property type="entry name" value="Protease propeptides/inhibitors"/>
    <property type="match status" value="1"/>
</dbReference>
<keyword evidence="4 5" id="KW-0720">Serine protease</keyword>
<feature type="domain" description="Inhibitor I9" evidence="10">
    <location>
        <begin position="29"/>
        <end position="130"/>
    </location>
</feature>
<dbReference type="PROSITE" id="PS51892">
    <property type="entry name" value="SUBTILASE"/>
    <property type="match status" value="1"/>
</dbReference>
<comment type="caution">
    <text evidence="12">The sequence shown here is derived from an EMBL/GenBank/DDBJ whole genome shotgun (WGS) entry which is preliminary data.</text>
</comment>
<dbReference type="InterPro" id="IPR023828">
    <property type="entry name" value="Peptidase_S8_Ser-AS"/>
</dbReference>
<dbReference type="PANTHER" id="PTHR10795">
    <property type="entry name" value="PROPROTEIN CONVERTASE SUBTILISIN/KEXIN"/>
    <property type="match status" value="1"/>
</dbReference>
<dbReference type="InterPro" id="IPR046450">
    <property type="entry name" value="PA_dom_sf"/>
</dbReference>
<dbReference type="InterPro" id="IPR003137">
    <property type="entry name" value="PA_domain"/>
</dbReference>
<keyword evidence="2 5" id="KW-0645">Protease</keyword>
<proteinExistence type="inferred from homology"/>
<dbReference type="Gene3D" id="2.60.120.380">
    <property type="match status" value="1"/>
</dbReference>
<dbReference type="InterPro" id="IPR041469">
    <property type="entry name" value="Subtilisin-like_FN3"/>
</dbReference>
<dbReference type="Proteomes" id="UP000478090">
    <property type="component" value="Unassembled WGS sequence"/>
</dbReference>
<evidence type="ECO:0000256" key="7">
    <source>
        <dbReference type="SAM" id="SignalP"/>
    </source>
</evidence>
<feature type="domain" description="Subtilisin-like protease fibronectin type-III" evidence="11">
    <location>
        <begin position="723"/>
        <end position="816"/>
    </location>
</feature>
<feature type="active site" description="Charge relay system" evidence="5">
    <location>
        <position position="167"/>
    </location>
</feature>
<feature type="active site" description="Charge relay system" evidence="5">
    <location>
        <position position="256"/>
    </location>
</feature>
<feature type="active site" description="Charge relay system" evidence="5">
    <location>
        <position position="611"/>
    </location>
</feature>
<dbReference type="Pfam" id="PF02225">
    <property type="entry name" value="PA"/>
    <property type="match status" value="1"/>
</dbReference>
<dbReference type="Pfam" id="PF00082">
    <property type="entry name" value="Peptidase_S8"/>
    <property type="match status" value="1"/>
</dbReference>
<evidence type="ECO:0000256" key="3">
    <source>
        <dbReference type="ARBA" id="ARBA00022801"/>
    </source>
</evidence>
<comment type="similarity">
    <text evidence="1 5">Belongs to the peptidase S8 family.</text>
</comment>
<feature type="domain" description="PA" evidence="9">
    <location>
        <begin position="441"/>
        <end position="519"/>
    </location>
</feature>
<feature type="chain" id="PRO_5046284560" evidence="7">
    <location>
        <begin position="24"/>
        <end position="1053"/>
    </location>
</feature>
<dbReference type="PROSITE" id="PS00138">
    <property type="entry name" value="SUBTILASE_SER"/>
    <property type="match status" value="1"/>
</dbReference>
<protein>
    <submittedName>
        <fullName evidence="12">S8 family serine peptidase</fullName>
    </submittedName>
</protein>
<keyword evidence="7" id="KW-0732">Signal</keyword>
<dbReference type="Pfam" id="PF05922">
    <property type="entry name" value="Inhibitor_I9"/>
    <property type="match status" value="1"/>
</dbReference>
<organism evidence="12 13">
    <name type="scientific">Duganella qianjiadongensis</name>
    <dbReference type="NCBI Taxonomy" id="2692176"/>
    <lineage>
        <taxon>Bacteria</taxon>
        <taxon>Pseudomonadati</taxon>
        <taxon>Pseudomonadota</taxon>
        <taxon>Betaproteobacteria</taxon>
        <taxon>Burkholderiales</taxon>
        <taxon>Oxalobacteraceae</taxon>
        <taxon>Telluria group</taxon>
        <taxon>Duganella</taxon>
    </lineage>
</organism>
<dbReference type="Gene3D" id="3.30.70.80">
    <property type="entry name" value="Peptidase S8 propeptide/proteinase inhibitor I9"/>
    <property type="match status" value="1"/>
</dbReference>
<evidence type="ECO:0000313" key="13">
    <source>
        <dbReference type="Proteomes" id="UP000478090"/>
    </source>
</evidence>
<dbReference type="InterPro" id="IPR036852">
    <property type="entry name" value="Peptidase_S8/S53_dom_sf"/>
</dbReference>
<evidence type="ECO:0000259" key="9">
    <source>
        <dbReference type="Pfam" id="PF02225"/>
    </source>
</evidence>
<feature type="domain" description="Peptidase S8/S53" evidence="8">
    <location>
        <begin position="158"/>
        <end position="669"/>
    </location>
</feature>
<evidence type="ECO:0000256" key="6">
    <source>
        <dbReference type="SAM" id="MobiDB-lite"/>
    </source>
</evidence>
<dbReference type="Gene3D" id="3.50.30.30">
    <property type="match status" value="1"/>
</dbReference>
<evidence type="ECO:0000256" key="1">
    <source>
        <dbReference type="ARBA" id="ARBA00011073"/>
    </source>
</evidence>
<dbReference type="InterPro" id="IPR037045">
    <property type="entry name" value="S8pro/Inhibitor_I9_sf"/>
</dbReference>
<evidence type="ECO:0000256" key="5">
    <source>
        <dbReference type="PROSITE-ProRule" id="PRU01240"/>
    </source>
</evidence>
<feature type="region of interest" description="Disordered" evidence="6">
    <location>
        <begin position="245"/>
        <end position="267"/>
    </location>
</feature>
<sequence length="1053" mass="106192">MKLRPITSAVLLVLSALTSSAHADEERRSYIVQLVDKPVATYTGQIAGLAATMPVSGQRLNVDASDVQAYISYLEQKQQAVISSVSAAEVTHKYDVVFNGFAALLTDDEVRALKNNPGVAAITADSIMQLDTSYTPSFLGLDKAGGLWQQLGGQGSSGENMIIGIVDGGIWPEHTSFADRVDESGSPSHNGSTRVYDAPPAGWKGACDTGEGFGTNNCNNKLIGARYFKSASQSLHWTEFNSARDSVGGAEGSGGHGDHTASTAGGNAGVTVTQNGLNLGKITGMAPRARIAAYKVCWTDAATAKNGCATANSVAAINQAVKDGVNVINFSIGPSSGGGAFNEATEQAFLGAAAAGVFVAASAGNSGPTSTAPAPVAHISPWLTTVGNSTHNRIYLGDAILGNGVALSGASGNANTASAPLILAKDAGLAGVDPASVALAQCFGAADTQPALLDPAKVSGKILVCDRGNNVLVNKSANAKTAGAVGVVIGNVAGGATTILNQAHTVSTVHIDYASATTLKNYVAANPAAATAALGNLHAALDATVKAPIMNGSSSRGPNVANANILKPDLTAPGTDILAAVTADLSKDQRNAVAAGGVAPKVEWAFYTGTSMASPHVAGIAALLKQRHPDWSPAAIKSALMTTAFDTYTDGLTTGVAWDATAKNTGTLPWAQGAGHIAPTSAADPGLIYDIVPNDYTRFLCGQGQVYSAAQCTVAGGAIAPQNLNLASLTAGNILGSMTLTRTVTNVGSSRATYNAVAAVPGYTVDVQPAALTLAPGEKASFTVKITRTTAPIDTWAYGRLVWSDGVHTVRSPVTVRGSALAAPSAVYSEATSGSKILTVGTGFAGTMGTVKGGLLAASQDTRSIAKATNTASAALTAACAAGGGTGVVAHNVTIPAGTLLARFALFDSDTLGKGNSDLDLLVVRGTTAVASSGGDTSNERVQLLAPTAGDYKVCVIGYAPAGGNETYTLSSWLVQPSSTGGNFKVLTPGAATIGGTATVAMSWSGLPVGKRHVGVVNYVLGGVKQGTTVVDVDTTDPLPLFNNSRAKPVLAD</sequence>
<keyword evidence="3 5" id="KW-0378">Hydrolase</keyword>
<evidence type="ECO:0000256" key="4">
    <source>
        <dbReference type="ARBA" id="ARBA00022825"/>
    </source>
</evidence>
<dbReference type="InterPro" id="IPR045051">
    <property type="entry name" value="SBT"/>
</dbReference>
<reference evidence="12 13" key="1">
    <citation type="submission" date="2019-12" db="EMBL/GenBank/DDBJ databases">
        <title>Novel species isolated from a subtropical stream in China.</title>
        <authorList>
            <person name="Lu H."/>
        </authorList>
    </citation>
    <scope>NUCLEOTIDE SEQUENCE [LARGE SCALE GENOMIC DNA]</scope>
    <source>
        <strain evidence="12 13">CY13W</strain>
    </source>
</reference>
<dbReference type="InterPro" id="IPR010259">
    <property type="entry name" value="S8pro/Inhibitor_I9"/>
</dbReference>
<feature type="signal peptide" evidence="7">
    <location>
        <begin position="1"/>
        <end position="23"/>
    </location>
</feature>
<dbReference type="EMBL" id="WWCM01000021">
    <property type="protein sequence ID" value="MYM41750.1"/>
    <property type="molecule type" value="Genomic_DNA"/>
</dbReference>
<dbReference type="PRINTS" id="PR00723">
    <property type="entry name" value="SUBTILISIN"/>
</dbReference>
<evidence type="ECO:0000259" key="8">
    <source>
        <dbReference type="Pfam" id="PF00082"/>
    </source>
</evidence>
<gene>
    <name evidence="12" type="ORF">GTP27_20800</name>
</gene>
<dbReference type="Pfam" id="PF17766">
    <property type="entry name" value="fn3_6"/>
    <property type="match status" value="1"/>
</dbReference>
<accession>A0ABW9VQI0</accession>
<dbReference type="Gene3D" id="2.60.40.2310">
    <property type="match status" value="1"/>
</dbReference>
<dbReference type="RefSeq" id="WP_161041016.1">
    <property type="nucleotide sequence ID" value="NZ_WWCM01000021.1"/>
</dbReference>
<evidence type="ECO:0000259" key="11">
    <source>
        <dbReference type="Pfam" id="PF17766"/>
    </source>
</evidence>
<dbReference type="SUPFAM" id="SSF52743">
    <property type="entry name" value="Subtilisin-like"/>
    <property type="match status" value="1"/>
</dbReference>
<keyword evidence="13" id="KW-1185">Reference proteome</keyword>
<dbReference type="InterPro" id="IPR000209">
    <property type="entry name" value="Peptidase_S8/S53_dom"/>
</dbReference>